<dbReference type="InterPro" id="IPR046341">
    <property type="entry name" value="SET_dom_sf"/>
</dbReference>
<evidence type="ECO:0000313" key="2">
    <source>
        <dbReference type="EMBL" id="CAK9142727.1"/>
    </source>
</evidence>
<comment type="caution">
    <text evidence="2">The sequence shown here is derived from an EMBL/GenBank/DDBJ whole genome shotgun (WGS) entry which is preliminary data.</text>
</comment>
<protein>
    <recommendedName>
        <fullName evidence="1">SET domain-containing protein</fullName>
    </recommendedName>
</protein>
<dbReference type="InterPro" id="IPR044237">
    <property type="entry name" value="ATXR2-like"/>
</dbReference>
<dbReference type="Proteomes" id="UP001642360">
    <property type="component" value="Unassembled WGS sequence"/>
</dbReference>
<proteinExistence type="predicted"/>
<organism evidence="2 3">
    <name type="scientific">Ilex paraguariensis</name>
    <name type="common">yerba mate</name>
    <dbReference type="NCBI Taxonomy" id="185542"/>
    <lineage>
        <taxon>Eukaryota</taxon>
        <taxon>Viridiplantae</taxon>
        <taxon>Streptophyta</taxon>
        <taxon>Embryophyta</taxon>
        <taxon>Tracheophyta</taxon>
        <taxon>Spermatophyta</taxon>
        <taxon>Magnoliopsida</taxon>
        <taxon>eudicotyledons</taxon>
        <taxon>Gunneridae</taxon>
        <taxon>Pentapetalae</taxon>
        <taxon>asterids</taxon>
        <taxon>campanulids</taxon>
        <taxon>Aquifoliales</taxon>
        <taxon>Aquifoliaceae</taxon>
        <taxon>Ilex</taxon>
    </lineage>
</organism>
<keyword evidence="3" id="KW-1185">Reference proteome</keyword>
<dbReference type="Pfam" id="PF00856">
    <property type="entry name" value="SET"/>
    <property type="match status" value="1"/>
</dbReference>
<name>A0ABC8REI7_9AQUA</name>
<dbReference type="Gene3D" id="2.170.270.10">
    <property type="entry name" value="SET domain"/>
    <property type="match status" value="1"/>
</dbReference>
<feature type="domain" description="SET" evidence="1">
    <location>
        <begin position="1"/>
        <end position="69"/>
    </location>
</feature>
<dbReference type="EMBL" id="CAUOFW020001247">
    <property type="protein sequence ID" value="CAK9142727.1"/>
    <property type="molecule type" value="Genomic_DNA"/>
</dbReference>
<dbReference type="PANTHER" id="PTHR47436:SF1">
    <property type="entry name" value="SET DOMAIN-CONTAINING PROTEIN"/>
    <property type="match status" value="1"/>
</dbReference>
<gene>
    <name evidence="2" type="ORF">ILEXP_LOCUS10415</name>
</gene>
<dbReference type="InterPro" id="IPR001214">
    <property type="entry name" value="SET_dom"/>
</dbReference>
<reference evidence="2 3" key="1">
    <citation type="submission" date="2024-02" db="EMBL/GenBank/DDBJ databases">
        <authorList>
            <person name="Vignale AGUSTIN F."/>
            <person name="Sosa J E."/>
            <person name="Modenutti C."/>
        </authorList>
    </citation>
    <scope>NUCLEOTIDE SEQUENCE [LARGE SCALE GENOMIC DNA]</scope>
</reference>
<evidence type="ECO:0000313" key="3">
    <source>
        <dbReference type="Proteomes" id="UP001642360"/>
    </source>
</evidence>
<dbReference type="PANTHER" id="PTHR47436">
    <property type="entry name" value="HISTONE-LYSINE N-METHYLTRANSFERASE ATXR2"/>
    <property type="match status" value="1"/>
</dbReference>
<accession>A0ABC8REI7</accession>
<sequence>MTRHLLDALGDDYSVCCQGTAFFPLQSCMNHSCLPNAKAFKREEDRDGQATIIALETIREGDEVTISYIDDDLPFEERQASLADYGFKCRCLKCLEEEPQATLEHKI</sequence>
<dbReference type="CDD" id="cd20071">
    <property type="entry name" value="SET_SMYD"/>
    <property type="match status" value="1"/>
</dbReference>
<dbReference type="AlphaFoldDB" id="A0ABC8REI7"/>
<dbReference type="SUPFAM" id="SSF82199">
    <property type="entry name" value="SET domain"/>
    <property type="match status" value="1"/>
</dbReference>
<dbReference type="PROSITE" id="PS50280">
    <property type="entry name" value="SET"/>
    <property type="match status" value="1"/>
</dbReference>
<evidence type="ECO:0000259" key="1">
    <source>
        <dbReference type="PROSITE" id="PS50280"/>
    </source>
</evidence>